<protein>
    <submittedName>
        <fullName evidence="1">Uncharacterized protein</fullName>
    </submittedName>
</protein>
<accession>A0ABN8T561</accession>
<evidence type="ECO:0000313" key="1">
    <source>
        <dbReference type="EMBL" id="CAH3199419.1"/>
    </source>
</evidence>
<dbReference type="PANTHER" id="PTHR46601">
    <property type="entry name" value="ULP_PROTEASE DOMAIN-CONTAINING PROTEIN"/>
    <property type="match status" value="1"/>
</dbReference>
<comment type="caution">
    <text evidence="1">The sequence shown here is derived from an EMBL/GenBank/DDBJ whole genome shotgun (WGS) entry which is preliminary data.</text>
</comment>
<dbReference type="EMBL" id="CALNXI010007975">
    <property type="protein sequence ID" value="CAH3199419.1"/>
    <property type="molecule type" value="Genomic_DNA"/>
</dbReference>
<gene>
    <name evidence="1" type="ORF">PEVE_00041620</name>
</gene>
<sequence length="551" mass="62675">LKETINSKKWHSTFGFGGGFSDESTSLNPTLVSLVNEYQESAVKEKNQEKRNRMAKLKGKIAIGNSLKDSKITPTGEKTPEHFKSRTEAASSVGRLTSQADERRRLLSIVAMDYPYRFLQEVFGCSSKTVTAAKVHSILFGRGGTPPSKFKFKRQCVSPEVLKELSEFFERDSVSRPSSCRSVVMDGEETPIRYWKDNVKELVNQYLLEFPNGVKRTYIYTHLPANFRYNTMLAGLCNICDECGHSNFEKLFSLLTEVESATAVSMKQMKGRVADYQRFCKTQLSRQVERHSPCAELCMNYAFGSCEEPHDSSCGDATALYEVQRTVSNVLSTLSSANNSDKLTTELQEIMKTHEQYVGHLFRTKHQTDYHKFVLDNLQPGEAVVIVDYKMKLELGVRSREAQRDWYGKRGISLHGFLVIAQISEDKKVTEVIDLWSEDTKQDAWFSQSAMDVGFRWMEKELPGFRVYLFSDNGPHYHNTAFILYLAEVNRAFNLTLVEYNNFEAGEGKSKLDTHFAHISHKIVRWVRVGNNLECGNQLGELIGVCSELTL</sequence>
<reference evidence="1 2" key="1">
    <citation type="submission" date="2022-05" db="EMBL/GenBank/DDBJ databases">
        <authorList>
            <consortium name="Genoscope - CEA"/>
            <person name="William W."/>
        </authorList>
    </citation>
    <scope>NUCLEOTIDE SEQUENCE [LARGE SCALE GENOMIC DNA]</scope>
</reference>
<feature type="non-terminal residue" evidence="1">
    <location>
        <position position="1"/>
    </location>
</feature>
<proteinExistence type="predicted"/>
<keyword evidence="2" id="KW-1185">Reference proteome</keyword>
<name>A0ABN8T561_9CNID</name>
<dbReference type="Proteomes" id="UP001159427">
    <property type="component" value="Unassembled WGS sequence"/>
</dbReference>
<organism evidence="1 2">
    <name type="scientific">Porites evermanni</name>
    <dbReference type="NCBI Taxonomy" id="104178"/>
    <lineage>
        <taxon>Eukaryota</taxon>
        <taxon>Metazoa</taxon>
        <taxon>Cnidaria</taxon>
        <taxon>Anthozoa</taxon>
        <taxon>Hexacorallia</taxon>
        <taxon>Scleractinia</taxon>
        <taxon>Fungiina</taxon>
        <taxon>Poritidae</taxon>
        <taxon>Porites</taxon>
    </lineage>
</organism>
<dbReference type="PANTHER" id="PTHR46601:SF1">
    <property type="entry name" value="ADF-H DOMAIN-CONTAINING PROTEIN"/>
    <property type="match status" value="1"/>
</dbReference>
<evidence type="ECO:0000313" key="2">
    <source>
        <dbReference type="Proteomes" id="UP001159427"/>
    </source>
</evidence>